<protein>
    <recommendedName>
        <fullName evidence="2">Retrotransposon gag domain-containing protein</fullName>
    </recommendedName>
</protein>
<dbReference type="EMBL" id="BKCJ010565599">
    <property type="protein sequence ID" value="GFB16270.1"/>
    <property type="molecule type" value="Genomic_DNA"/>
</dbReference>
<proteinExistence type="predicted"/>
<evidence type="ECO:0000256" key="1">
    <source>
        <dbReference type="SAM" id="MobiDB-lite"/>
    </source>
</evidence>
<evidence type="ECO:0000313" key="3">
    <source>
        <dbReference type="EMBL" id="GFB16270.1"/>
    </source>
</evidence>
<feature type="domain" description="Retrotransposon gag" evidence="2">
    <location>
        <begin position="2"/>
        <end position="61"/>
    </location>
</feature>
<name>A0A699KXR1_TANCI</name>
<evidence type="ECO:0000259" key="2">
    <source>
        <dbReference type="Pfam" id="PF03732"/>
    </source>
</evidence>
<sequence>MTEEFCPRSVLQRLEQELYNLKLKGTDIDGYTNRFHELALLCPRIIEPEEVKVEQYNRGLSKNIHGDVTSSRPAGIDEAVPNSGADGARGSGKEKSGSLWSTNSGADGARGSGKEKSGSLWSSQNRT</sequence>
<dbReference type="Pfam" id="PF03732">
    <property type="entry name" value="Retrotrans_gag"/>
    <property type="match status" value="1"/>
</dbReference>
<comment type="caution">
    <text evidence="3">The sequence shown here is derived from an EMBL/GenBank/DDBJ whole genome shotgun (WGS) entry which is preliminary data.</text>
</comment>
<accession>A0A699KXR1</accession>
<dbReference type="AlphaFoldDB" id="A0A699KXR1"/>
<dbReference type="InterPro" id="IPR005162">
    <property type="entry name" value="Retrotrans_gag_dom"/>
</dbReference>
<gene>
    <name evidence="3" type="ORF">Tci_688241</name>
</gene>
<reference evidence="3" key="1">
    <citation type="journal article" date="2019" name="Sci. Rep.">
        <title>Draft genome of Tanacetum cinerariifolium, the natural source of mosquito coil.</title>
        <authorList>
            <person name="Yamashiro T."/>
            <person name="Shiraishi A."/>
            <person name="Satake H."/>
            <person name="Nakayama K."/>
        </authorList>
    </citation>
    <scope>NUCLEOTIDE SEQUENCE</scope>
</reference>
<organism evidence="3">
    <name type="scientific">Tanacetum cinerariifolium</name>
    <name type="common">Dalmatian daisy</name>
    <name type="synonym">Chrysanthemum cinerariifolium</name>
    <dbReference type="NCBI Taxonomy" id="118510"/>
    <lineage>
        <taxon>Eukaryota</taxon>
        <taxon>Viridiplantae</taxon>
        <taxon>Streptophyta</taxon>
        <taxon>Embryophyta</taxon>
        <taxon>Tracheophyta</taxon>
        <taxon>Spermatophyta</taxon>
        <taxon>Magnoliopsida</taxon>
        <taxon>eudicotyledons</taxon>
        <taxon>Gunneridae</taxon>
        <taxon>Pentapetalae</taxon>
        <taxon>asterids</taxon>
        <taxon>campanulids</taxon>
        <taxon>Asterales</taxon>
        <taxon>Asteraceae</taxon>
        <taxon>Asteroideae</taxon>
        <taxon>Anthemideae</taxon>
        <taxon>Anthemidinae</taxon>
        <taxon>Tanacetum</taxon>
    </lineage>
</organism>
<feature type="region of interest" description="Disordered" evidence="1">
    <location>
        <begin position="57"/>
        <end position="127"/>
    </location>
</feature>